<proteinExistence type="predicted"/>
<dbReference type="InterPro" id="IPR047589">
    <property type="entry name" value="DUF11_rpt"/>
</dbReference>
<organism evidence="2 3">
    <name type="scientific">Paenibacillus whitsoniae</name>
    <dbReference type="NCBI Taxonomy" id="2496558"/>
    <lineage>
        <taxon>Bacteria</taxon>
        <taxon>Bacillati</taxon>
        <taxon>Bacillota</taxon>
        <taxon>Bacilli</taxon>
        <taxon>Bacillales</taxon>
        <taxon>Paenibacillaceae</taxon>
        <taxon>Paenibacillus</taxon>
    </lineage>
</organism>
<reference evidence="2 3" key="1">
    <citation type="submission" date="2018-12" db="EMBL/GenBank/DDBJ databases">
        <title>Bacillus ochoae sp. nov., Paenibacillus whitsoniae sp. nov., Paenibacillus spiritus sp. nov. Isolated from the Mars Exploration Rover during spacecraft assembly.</title>
        <authorList>
            <person name="Seuylemezian A."/>
            <person name="Vaishampayan P."/>
        </authorList>
    </citation>
    <scope>NUCLEOTIDE SEQUENCE [LARGE SCALE GENOMIC DNA]</scope>
    <source>
        <strain evidence="2 3">MER 54</strain>
    </source>
</reference>
<dbReference type="Pfam" id="PF01345">
    <property type="entry name" value="DUF11"/>
    <property type="match status" value="1"/>
</dbReference>
<sequence>MTTESQPPNHLINQSVVRFSSGSMTGHAYSNTVDTPVVGPIITILKKANMPEASLGQVITYRLLVANKGNLDAQVTLLDPMPDGTSFVPNSVIVAGVPLPLANPAQGIPLGTVHVGQTFTVIYQIVVLKLPRANMIRNQAFAPYTFRTPSGREVSGQSRSNTVLIPFKRVKIKFCKQANPLDTYVGDTVTFRFTIVNEEENAISHLLFQDALTPGMTFLPGSVILDDIRYPSANPMEGIWLGTLLDHTSFNLQFQAAVSLFPPGGFLENAGVLSYEEGDYRNQTTSNTVMLRVFDPNLRVVESVQEAAATLGDVLTYTVTLTNTGNIAAEVSLTEFLPEGTSYVASSLTVNGQPYDKPQLPNSLPLGTLTPGTSVVVTFQVSVNTIAISASQKELVSHAVALFNYRLPDGRGIANRLVSNDVHVALLQPIVDVQMRVHPLAAEPGEVLAYMIAVTNTGSLAAEALQMWNWISTLNTLVPGSLHIRHDSLPEKLNIHAAEGRSIVPAQPLVIGDLGPQTSIEITYELEIPLDPHASRIATQAEAQYSYQVNELVHAGSVLSNPVIVRIEHADE</sequence>
<dbReference type="InterPro" id="IPR051172">
    <property type="entry name" value="Chlamydia_OmcB"/>
</dbReference>
<dbReference type="PANTHER" id="PTHR34819:SF3">
    <property type="entry name" value="CELL SURFACE PROTEIN"/>
    <property type="match status" value="1"/>
</dbReference>
<evidence type="ECO:0000313" key="2">
    <source>
        <dbReference type="EMBL" id="RTE11513.1"/>
    </source>
</evidence>
<dbReference type="OrthoDB" id="1751088at2"/>
<dbReference type="AlphaFoldDB" id="A0A430JKK7"/>
<gene>
    <name evidence="2" type="ORF">EJQ19_01585</name>
</gene>
<keyword evidence="3" id="KW-1185">Reference proteome</keyword>
<dbReference type="InterPro" id="IPR001434">
    <property type="entry name" value="OmcB-like_DUF11"/>
</dbReference>
<comment type="caution">
    <text evidence="2">The sequence shown here is derived from an EMBL/GenBank/DDBJ whole genome shotgun (WGS) entry which is preliminary data.</text>
</comment>
<dbReference type="NCBIfam" id="TIGR01451">
    <property type="entry name" value="B_ant_repeat"/>
    <property type="match status" value="3"/>
</dbReference>
<dbReference type="PANTHER" id="PTHR34819">
    <property type="entry name" value="LARGE CYSTEINE-RICH PERIPLASMIC PROTEIN OMCB"/>
    <property type="match status" value="1"/>
</dbReference>
<accession>A0A430JKK7</accession>
<dbReference type="Proteomes" id="UP000276128">
    <property type="component" value="Unassembled WGS sequence"/>
</dbReference>
<protein>
    <submittedName>
        <fullName evidence="2">DUF11 domain-containing protein</fullName>
    </submittedName>
</protein>
<dbReference type="Gene3D" id="2.60.40.740">
    <property type="match status" value="1"/>
</dbReference>
<feature type="domain" description="DUF11" evidence="1">
    <location>
        <begin position="298"/>
        <end position="386"/>
    </location>
</feature>
<evidence type="ECO:0000259" key="1">
    <source>
        <dbReference type="Pfam" id="PF01345"/>
    </source>
</evidence>
<evidence type="ECO:0000313" key="3">
    <source>
        <dbReference type="Proteomes" id="UP000276128"/>
    </source>
</evidence>
<name>A0A430JKK7_9BACL</name>
<dbReference type="EMBL" id="RXHU01000007">
    <property type="protein sequence ID" value="RTE11513.1"/>
    <property type="molecule type" value="Genomic_DNA"/>
</dbReference>
<dbReference type="RefSeq" id="WP_126139460.1">
    <property type="nucleotide sequence ID" value="NZ_RXHU01000007.1"/>
</dbReference>